<feature type="domain" description="Ig-like" evidence="14">
    <location>
        <begin position="465"/>
        <end position="604"/>
    </location>
</feature>
<dbReference type="SUPFAM" id="SSF48726">
    <property type="entry name" value="Immunoglobulin"/>
    <property type="match status" value="7"/>
</dbReference>
<dbReference type="InterPro" id="IPR013783">
    <property type="entry name" value="Ig-like_fold"/>
</dbReference>
<feature type="domain" description="Ig-like" evidence="14">
    <location>
        <begin position="697"/>
        <end position="784"/>
    </location>
</feature>
<evidence type="ECO:0000256" key="1">
    <source>
        <dbReference type="ARBA" id="ARBA00004167"/>
    </source>
</evidence>
<feature type="domain" description="Ig-like" evidence="14">
    <location>
        <begin position="49"/>
        <end position="142"/>
    </location>
</feature>
<evidence type="ECO:0000256" key="8">
    <source>
        <dbReference type="ARBA" id="ARBA00023319"/>
    </source>
</evidence>
<keyword evidence="16" id="KW-1185">Reference proteome</keyword>
<feature type="domain" description="Protein kinase" evidence="13">
    <location>
        <begin position="935"/>
        <end position="1222"/>
    </location>
</feature>
<comment type="caution">
    <text evidence="15">The sequence shown here is derived from an EMBL/GenBank/DDBJ whole genome shotgun (WGS) entry which is preliminary data.</text>
</comment>
<organism evidence="15 16">
    <name type="scientific">Orchesella dallaii</name>
    <dbReference type="NCBI Taxonomy" id="48710"/>
    <lineage>
        <taxon>Eukaryota</taxon>
        <taxon>Metazoa</taxon>
        <taxon>Ecdysozoa</taxon>
        <taxon>Arthropoda</taxon>
        <taxon>Hexapoda</taxon>
        <taxon>Collembola</taxon>
        <taxon>Entomobryomorpha</taxon>
        <taxon>Entomobryoidea</taxon>
        <taxon>Orchesellidae</taxon>
        <taxon>Orchesellinae</taxon>
        <taxon>Orchesella</taxon>
    </lineage>
</organism>
<dbReference type="InterPro" id="IPR011009">
    <property type="entry name" value="Kinase-like_dom_sf"/>
</dbReference>
<dbReference type="InterPro" id="IPR008266">
    <property type="entry name" value="Tyr_kinase_AS"/>
</dbReference>
<feature type="signal peptide" evidence="12">
    <location>
        <begin position="1"/>
        <end position="26"/>
    </location>
</feature>
<comment type="subcellular location">
    <subcellularLocation>
        <location evidence="1">Membrane</location>
        <topology evidence="1">Single-pass membrane protein</topology>
    </subcellularLocation>
</comment>
<dbReference type="Pfam" id="PF00047">
    <property type="entry name" value="ig"/>
    <property type="match status" value="1"/>
</dbReference>
<evidence type="ECO:0000256" key="3">
    <source>
        <dbReference type="ARBA" id="ARBA00022989"/>
    </source>
</evidence>
<evidence type="ECO:0000256" key="12">
    <source>
        <dbReference type="SAM" id="SignalP"/>
    </source>
</evidence>
<feature type="region of interest" description="Disordered" evidence="10">
    <location>
        <begin position="875"/>
        <end position="895"/>
    </location>
</feature>
<evidence type="ECO:0000256" key="5">
    <source>
        <dbReference type="ARBA" id="ARBA00023157"/>
    </source>
</evidence>
<dbReference type="InterPro" id="IPR003599">
    <property type="entry name" value="Ig_sub"/>
</dbReference>
<dbReference type="PROSITE" id="PS50835">
    <property type="entry name" value="IG_LIKE"/>
    <property type="match status" value="7"/>
</dbReference>
<evidence type="ECO:0000259" key="13">
    <source>
        <dbReference type="PROSITE" id="PS50011"/>
    </source>
</evidence>
<keyword evidence="3 11" id="KW-1133">Transmembrane helix</keyword>
<dbReference type="PIRSF" id="PIRSF000615">
    <property type="entry name" value="TyrPK_CSF1-R"/>
    <property type="match status" value="1"/>
</dbReference>
<evidence type="ECO:0000256" key="2">
    <source>
        <dbReference type="ARBA" id="ARBA00022692"/>
    </source>
</evidence>
<evidence type="ECO:0000313" key="15">
    <source>
        <dbReference type="EMBL" id="CAL8111673.1"/>
    </source>
</evidence>
<dbReference type="Proteomes" id="UP001642540">
    <property type="component" value="Unassembled WGS sequence"/>
</dbReference>
<dbReference type="PANTHER" id="PTHR10075">
    <property type="entry name" value="BASIGIN RELATED"/>
    <property type="match status" value="1"/>
</dbReference>
<gene>
    <name evidence="15" type="ORF">ODALV1_LOCUS15253</name>
</gene>
<evidence type="ECO:0000256" key="11">
    <source>
        <dbReference type="SAM" id="Phobius"/>
    </source>
</evidence>
<keyword evidence="2 11" id="KW-0812">Transmembrane</keyword>
<dbReference type="PROSITE" id="PS50011">
    <property type="entry name" value="PROTEIN_KINASE_DOM"/>
    <property type="match status" value="1"/>
</dbReference>
<keyword evidence="7" id="KW-0325">Glycoprotein</keyword>
<dbReference type="Gene3D" id="3.30.200.20">
    <property type="entry name" value="Phosphorylase Kinase, domain 1"/>
    <property type="match status" value="1"/>
</dbReference>
<feature type="domain" description="Ig-like" evidence="14">
    <location>
        <begin position="144"/>
        <end position="246"/>
    </location>
</feature>
<dbReference type="InterPro" id="IPR001245">
    <property type="entry name" value="Ser-Thr/Tyr_kinase_cat_dom"/>
</dbReference>
<dbReference type="InterPro" id="IPR013098">
    <property type="entry name" value="Ig_I-set"/>
</dbReference>
<comment type="catalytic activity">
    <reaction evidence="9">
        <text>L-tyrosyl-[protein] + ATP = O-phospho-L-tyrosyl-[protein] + ADP + H(+)</text>
        <dbReference type="Rhea" id="RHEA:10596"/>
        <dbReference type="Rhea" id="RHEA-COMP:10136"/>
        <dbReference type="Rhea" id="RHEA-COMP:20101"/>
        <dbReference type="ChEBI" id="CHEBI:15378"/>
        <dbReference type="ChEBI" id="CHEBI:30616"/>
        <dbReference type="ChEBI" id="CHEBI:46858"/>
        <dbReference type="ChEBI" id="CHEBI:61978"/>
        <dbReference type="ChEBI" id="CHEBI:456216"/>
        <dbReference type="EC" id="2.7.10.1"/>
    </reaction>
</comment>
<dbReference type="InterPro" id="IPR000719">
    <property type="entry name" value="Prot_kinase_dom"/>
</dbReference>
<feature type="chain" id="PRO_5047476606" description="Inactive tyrosine-protein kinase 7" evidence="12">
    <location>
        <begin position="27"/>
        <end position="1227"/>
    </location>
</feature>
<reference evidence="15 16" key="1">
    <citation type="submission" date="2024-08" db="EMBL/GenBank/DDBJ databases">
        <authorList>
            <person name="Cucini C."/>
            <person name="Frati F."/>
        </authorList>
    </citation>
    <scope>NUCLEOTIDE SEQUENCE [LARGE SCALE GENOMIC DNA]</scope>
</reference>
<dbReference type="EMBL" id="CAXLJM020000046">
    <property type="protein sequence ID" value="CAL8111673.1"/>
    <property type="molecule type" value="Genomic_DNA"/>
</dbReference>
<dbReference type="PRINTS" id="PR00109">
    <property type="entry name" value="TYRKINASE"/>
</dbReference>
<keyword evidence="4 11" id="KW-0472">Membrane</keyword>
<dbReference type="SMART" id="SM00409">
    <property type="entry name" value="IG"/>
    <property type="match status" value="7"/>
</dbReference>
<dbReference type="InterPro" id="IPR003598">
    <property type="entry name" value="Ig_sub2"/>
</dbReference>
<dbReference type="InterPro" id="IPR007110">
    <property type="entry name" value="Ig-like_dom"/>
</dbReference>
<dbReference type="PANTHER" id="PTHR10075:SF102">
    <property type="entry name" value="OFF-TRACK2-RELATED"/>
    <property type="match status" value="1"/>
</dbReference>
<evidence type="ECO:0000256" key="10">
    <source>
        <dbReference type="SAM" id="MobiDB-lite"/>
    </source>
</evidence>
<dbReference type="Gene3D" id="2.60.40.10">
    <property type="entry name" value="Immunoglobulins"/>
    <property type="match status" value="7"/>
</dbReference>
<evidence type="ECO:0000313" key="16">
    <source>
        <dbReference type="Proteomes" id="UP001642540"/>
    </source>
</evidence>
<keyword evidence="6" id="KW-0675">Receptor</keyword>
<feature type="transmembrane region" description="Helical" evidence="11">
    <location>
        <begin position="805"/>
        <end position="825"/>
    </location>
</feature>
<dbReference type="PROSITE" id="PS00109">
    <property type="entry name" value="PROTEIN_KINASE_TYR"/>
    <property type="match status" value="1"/>
</dbReference>
<dbReference type="InterPro" id="IPR036179">
    <property type="entry name" value="Ig-like_dom_sf"/>
</dbReference>
<feature type="compositionally biased region" description="Basic and acidic residues" evidence="10">
    <location>
        <begin position="875"/>
        <end position="889"/>
    </location>
</feature>
<name>A0ABP1QVH6_9HEXA</name>
<dbReference type="SUPFAM" id="SSF56112">
    <property type="entry name" value="Protein kinase-like (PK-like)"/>
    <property type="match status" value="1"/>
</dbReference>
<dbReference type="SMART" id="SM00408">
    <property type="entry name" value="IGc2"/>
    <property type="match status" value="7"/>
</dbReference>
<feature type="compositionally biased region" description="Low complexity" evidence="10">
    <location>
        <begin position="401"/>
        <end position="420"/>
    </location>
</feature>
<keyword evidence="8" id="KW-0393">Immunoglobulin domain</keyword>
<dbReference type="Pfam" id="PF13927">
    <property type="entry name" value="Ig_3"/>
    <property type="match status" value="3"/>
</dbReference>
<dbReference type="Pfam" id="PF07714">
    <property type="entry name" value="PK_Tyr_Ser-Thr"/>
    <property type="match status" value="1"/>
</dbReference>
<evidence type="ECO:0000256" key="7">
    <source>
        <dbReference type="ARBA" id="ARBA00023180"/>
    </source>
</evidence>
<evidence type="ECO:0008006" key="17">
    <source>
        <dbReference type="Google" id="ProtNLM"/>
    </source>
</evidence>
<dbReference type="Pfam" id="PF07679">
    <property type="entry name" value="I-set"/>
    <property type="match status" value="2"/>
</dbReference>
<dbReference type="Gene3D" id="1.10.510.10">
    <property type="entry name" value="Transferase(Phosphotransferase) domain 1"/>
    <property type="match status" value="1"/>
</dbReference>
<keyword evidence="12" id="KW-0732">Signal</keyword>
<sequence length="1227" mass="135693">MMKPRGISCFTAVACIIGVAVNFSKSADDFYFIKPGGDDFWSSSLVGPPGVGGGSSSGIVSINDGGFKKTVLDGEKRVTLECAVSDTKSIHYYWTLNGKRVENTTRRHQIGPNLYFARIIREHDSGEFACIAVNSSSGFSLTSPRISLNIVWISRETTVHLGAPERGIDVRPGIETILRCRVEGTSEIHFEWFRNGDPLQPSERLVIRGKRLHIKNVSPSADSGSYTCKARNDAGEAIPGAKLVLSVSDERYPRLLVSPQDVIVKLGEAAKFDCLLNTSKAESTQWFFQDNGPLSNSSRYSIFSNGSLLIHRVWSSDEGTYKCLVPSYEFSEEEAQIYSASLQIAYIEPLSISTSLDPAPLIPSHKLAVPEKGTVEIFCERPKGLPSPRVWWEGPDGRVISETSSSSSQPSSSSSVFSSSRPREPNTLLVPNVRADQTGNYACVAENVEGTTRATVQLVVVTTPPTILSHPSSTVVKEGEEAYFICQFRGPSYPVSQIQWLRNKVPIPARTFLTQDDQADGPILYPVVSSSVDGNGGSIMGGNGGGVGGGSDQQKPFARFISFPENGTLKIEPVELTDAGDYTCEIMTPGYMTVESRPAQLFVTETLKFMPKPVDRKLELGSTSKIHCKAHGASPLKIRWVKEGQSLFAWPTHIKEVNGTLHFHTVMDSDKGRYTCVATNAEGLINTTIYVDVGVTPKFSVVPKNPTEVLEGKSLLIDCKAYGIPMPTIQWDKNNIMNGFDRDRFQVFENGSLLVSEVLKEDGGRYGCTAGNSGGFIREEVRLIVKSNDQYYSESLDDAVMTRTVSITLSVAAGYMLLVIGLMLWCRHRQLKRKQAYLTELEKENGDEEMKDSGPISNGSAPLLITNGHQQLKADSCRESVKSDGETGKSTHSSIGGKIASATASIASHKSALSSHSKKSGASGYELLSYPRQDLQFVMLLGHGDFGEVFLAKAKNIVKEKSSNGEGDKEMLVMVKALQTREESALFEYKREIDMYYKLSHENVTKLVKLCRDMDPHYMLLEYSDWGDLKQFLLATRKDNPRKVPKPPPLTMAQILQVISQVALGMEHISNYRFVHKDLATRNCLISTGLQIQVSNPNLCRDTYASEYHKFRNQYIPVRWLPHEAVLEDDYSTKTDIWSFACLVWEVVHQAAIPLPHLSNEKVIESLEKKELLWDPTKIQKISVPPRLHNLLIQCLDVNPKNRPSFSSIVITLSEISKESLLNSNEK</sequence>
<protein>
    <recommendedName>
        <fullName evidence="17">Inactive tyrosine-protein kinase 7</fullName>
    </recommendedName>
</protein>
<evidence type="ECO:0000256" key="9">
    <source>
        <dbReference type="ARBA" id="ARBA00051243"/>
    </source>
</evidence>
<feature type="region of interest" description="Disordered" evidence="10">
    <location>
        <begin position="400"/>
        <end position="427"/>
    </location>
</feature>
<proteinExistence type="predicted"/>
<keyword evidence="5" id="KW-1015">Disulfide bond</keyword>
<dbReference type="InterPro" id="IPR013151">
    <property type="entry name" value="Immunoglobulin_dom"/>
</dbReference>
<accession>A0ABP1QVH6</accession>
<feature type="domain" description="Ig-like" evidence="14">
    <location>
        <begin position="253"/>
        <end position="343"/>
    </location>
</feature>
<evidence type="ECO:0000256" key="4">
    <source>
        <dbReference type="ARBA" id="ARBA00023136"/>
    </source>
</evidence>
<dbReference type="CDD" id="cd00096">
    <property type="entry name" value="Ig"/>
    <property type="match status" value="1"/>
</dbReference>
<feature type="domain" description="Ig-like" evidence="14">
    <location>
        <begin position="611"/>
        <end position="692"/>
    </location>
</feature>
<evidence type="ECO:0000256" key="6">
    <source>
        <dbReference type="ARBA" id="ARBA00023170"/>
    </source>
</evidence>
<feature type="domain" description="Ig-like" evidence="14">
    <location>
        <begin position="358"/>
        <end position="459"/>
    </location>
</feature>
<evidence type="ECO:0000259" key="14">
    <source>
        <dbReference type="PROSITE" id="PS50835"/>
    </source>
</evidence>